<proteinExistence type="predicted"/>
<keyword evidence="1" id="KW-0812">Transmembrane</keyword>
<dbReference type="WBParaSite" id="Hba_05349">
    <property type="protein sequence ID" value="Hba_05349"/>
    <property type="gene ID" value="Hba_05349"/>
</dbReference>
<dbReference type="PANTHER" id="PTHR23071:SF1">
    <property type="entry name" value="GPI ETHANOLAMINE PHOSPHATE TRANSFERASE 3"/>
    <property type="match status" value="1"/>
</dbReference>
<dbReference type="InterPro" id="IPR017850">
    <property type="entry name" value="Alkaline_phosphatase_core_sf"/>
</dbReference>
<organism evidence="2 3">
    <name type="scientific">Heterorhabditis bacteriophora</name>
    <name type="common">Entomopathogenic nematode worm</name>
    <dbReference type="NCBI Taxonomy" id="37862"/>
    <lineage>
        <taxon>Eukaryota</taxon>
        <taxon>Metazoa</taxon>
        <taxon>Ecdysozoa</taxon>
        <taxon>Nematoda</taxon>
        <taxon>Chromadorea</taxon>
        <taxon>Rhabditida</taxon>
        <taxon>Rhabditina</taxon>
        <taxon>Rhabditomorpha</taxon>
        <taxon>Strongyloidea</taxon>
        <taxon>Heterorhabditidae</taxon>
        <taxon>Heterorhabditis</taxon>
    </lineage>
</organism>
<dbReference type="Proteomes" id="UP000095283">
    <property type="component" value="Unplaced"/>
</dbReference>
<dbReference type="InterPro" id="IPR039524">
    <property type="entry name" value="PIGO/GPI13"/>
</dbReference>
<evidence type="ECO:0000313" key="2">
    <source>
        <dbReference type="Proteomes" id="UP000095283"/>
    </source>
</evidence>
<keyword evidence="1" id="KW-0472">Membrane</keyword>
<dbReference type="AlphaFoldDB" id="A0A1I7WJZ5"/>
<keyword evidence="1" id="KW-1133">Transmembrane helix</keyword>
<sequence>MDAIISETSDALSEGDLLVVLGDHGMTSSGDHGGDSSDEINAGILYISLIFFSFFVYRIMNRLQTTFRSTWTQFDTLLMRVGLVSFAESLLFVCSSRSLDAPLSIIRSGCLLLQLSIVLGGADQNPAVPLLMVCYIFVYTTRSSVRKLIIVSYFNYFQY</sequence>
<protein>
    <submittedName>
        <fullName evidence="3">GPI ethanolamine phosphate transferase 2</fullName>
    </submittedName>
</protein>
<reference evidence="3" key="1">
    <citation type="submission" date="2016-11" db="UniProtKB">
        <authorList>
            <consortium name="WormBaseParasite"/>
        </authorList>
    </citation>
    <scope>IDENTIFICATION</scope>
</reference>
<keyword evidence="2" id="KW-1185">Reference proteome</keyword>
<dbReference type="GO" id="GO:0051377">
    <property type="term" value="F:mannose-ethanolamine phosphotransferase activity"/>
    <property type="evidence" value="ECO:0007669"/>
    <property type="project" value="TreeGrafter"/>
</dbReference>
<feature type="transmembrane region" description="Helical" evidence="1">
    <location>
        <begin position="40"/>
        <end position="57"/>
    </location>
</feature>
<evidence type="ECO:0000313" key="3">
    <source>
        <dbReference type="WBParaSite" id="Hba_05349"/>
    </source>
</evidence>
<dbReference type="SUPFAM" id="SSF53649">
    <property type="entry name" value="Alkaline phosphatase-like"/>
    <property type="match status" value="1"/>
</dbReference>
<name>A0A1I7WJZ5_HETBA</name>
<accession>A0A1I7WJZ5</accession>
<evidence type="ECO:0000256" key="1">
    <source>
        <dbReference type="SAM" id="Phobius"/>
    </source>
</evidence>
<dbReference type="GO" id="GO:0006506">
    <property type="term" value="P:GPI anchor biosynthetic process"/>
    <property type="evidence" value="ECO:0007669"/>
    <property type="project" value="InterPro"/>
</dbReference>
<dbReference type="GO" id="GO:0005789">
    <property type="term" value="C:endoplasmic reticulum membrane"/>
    <property type="evidence" value="ECO:0007669"/>
    <property type="project" value="TreeGrafter"/>
</dbReference>
<dbReference type="PANTHER" id="PTHR23071">
    <property type="entry name" value="PHOSPHATIDYLINOSITOL GLYCAN"/>
    <property type="match status" value="1"/>
</dbReference>